<dbReference type="InterPro" id="IPR002130">
    <property type="entry name" value="Cyclophilin-type_PPIase_dom"/>
</dbReference>
<feature type="domain" description="PPIase cyclophilin-type" evidence="5">
    <location>
        <begin position="11"/>
        <end position="173"/>
    </location>
</feature>
<evidence type="ECO:0000256" key="1">
    <source>
        <dbReference type="ARBA" id="ARBA00000971"/>
    </source>
</evidence>
<evidence type="ECO:0000256" key="2">
    <source>
        <dbReference type="ARBA" id="ARBA00023110"/>
    </source>
</evidence>
<dbReference type="GO" id="GO:0005634">
    <property type="term" value="C:nucleus"/>
    <property type="evidence" value="ECO:0007669"/>
    <property type="project" value="EnsemblFungi"/>
</dbReference>
<dbReference type="InterPro" id="IPR020892">
    <property type="entry name" value="Cyclophilin-type_PPIase_CS"/>
</dbReference>
<dbReference type="PANTHER" id="PTHR11071">
    <property type="entry name" value="PEPTIDYL-PROLYL CIS-TRANS ISOMERASE"/>
    <property type="match status" value="1"/>
</dbReference>
<evidence type="ECO:0000313" key="7">
    <source>
        <dbReference type="Proteomes" id="UP000094236"/>
    </source>
</evidence>
<dbReference type="PANTHER" id="PTHR11071:SF561">
    <property type="entry name" value="PEPTIDYL-PROLYL CIS-TRANS ISOMERASE D-RELATED"/>
    <property type="match status" value="1"/>
</dbReference>
<dbReference type="GO" id="GO:0006457">
    <property type="term" value="P:protein folding"/>
    <property type="evidence" value="ECO:0007669"/>
    <property type="project" value="InterPro"/>
</dbReference>
<dbReference type="PROSITE" id="PS50072">
    <property type="entry name" value="CSA_PPIASE_2"/>
    <property type="match status" value="1"/>
</dbReference>
<dbReference type="InterPro" id="IPR029000">
    <property type="entry name" value="Cyclophilin-like_dom_sf"/>
</dbReference>
<dbReference type="PRINTS" id="PR00153">
    <property type="entry name" value="CSAPPISMRASE"/>
</dbReference>
<evidence type="ECO:0000313" key="6">
    <source>
        <dbReference type="EMBL" id="ODV93752.1"/>
    </source>
</evidence>
<organism evidence="6 7">
    <name type="scientific">Pachysolen tannophilus NRRL Y-2460</name>
    <dbReference type="NCBI Taxonomy" id="669874"/>
    <lineage>
        <taxon>Eukaryota</taxon>
        <taxon>Fungi</taxon>
        <taxon>Dikarya</taxon>
        <taxon>Ascomycota</taxon>
        <taxon>Saccharomycotina</taxon>
        <taxon>Pichiomycetes</taxon>
        <taxon>Pachysolenaceae</taxon>
        <taxon>Pachysolen</taxon>
    </lineage>
</organism>
<dbReference type="EC" id="5.2.1.8" evidence="4"/>
<dbReference type="STRING" id="669874.A0A1E4TPV5"/>
<sequence length="174" mass="19796">MSSQEKNPIVFFDISLGPQLLGRIKIELFKDKLPITCENFRQFCTGEYREKFNPIGYKGSKFHRVIKNFMIQGGDFLKNNGTGSLSIYGKSQFDDEGFYFKHEPMMVSMANSGPNTNGSQFFICLENCPHLDNKHVVFGKVIEGQDIVKKIEHVKTNSEDKPLIDVVITQCGEM</sequence>
<dbReference type="GO" id="GO:0003755">
    <property type="term" value="F:peptidyl-prolyl cis-trans isomerase activity"/>
    <property type="evidence" value="ECO:0007669"/>
    <property type="project" value="UniProtKB-UniRule"/>
</dbReference>
<keyword evidence="2 4" id="KW-0697">Rotamase</keyword>
<dbReference type="SUPFAM" id="SSF50891">
    <property type="entry name" value="Cyclophilin-like"/>
    <property type="match status" value="1"/>
</dbReference>
<dbReference type="GO" id="GO:0016018">
    <property type="term" value="F:cyclosporin A binding"/>
    <property type="evidence" value="ECO:0007669"/>
    <property type="project" value="TreeGrafter"/>
</dbReference>
<reference evidence="7" key="1">
    <citation type="submission" date="2016-05" db="EMBL/GenBank/DDBJ databases">
        <title>Comparative genomics of biotechnologically important yeasts.</title>
        <authorList>
            <consortium name="DOE Joint Genome Institute"/>
            <person name="Riley R."/>
            <person name="Haridas S."/>
            <person name="Wolfe K.H."/>
            <person name="Lopes M.R."/>
            <person name="Hittinger C.T."/>
            <person name="Goker M."/>
            <person name="Salamov A."/>
            <person name="Wisecaver J."/>
            <person name="Long T.M."/>
            <person name="Aerts A.L."/>
            <person name="Barry K."/>
            <person name="Choi C."/>
            <person name="Clum A."/>
            <person name="Coughlan A.Y."/>
            <person name="Deshpande S."/>
            <person name="Douglass A.P."/>
            <person name="Hanson S.J."/>
            <person name="Klenk H.-P."/>
            <person name="Labutti K."/>
            <person name="Lapidus A."/>
            <person name="Lindquist E."/>
            <person name="Lipzen A."/>
            <person name="Meier-Kolthoff J.P."/>
            <person name="Ohm R.A."/>
            <person name="Otillar R.P."/>
            <person name="Pangilinan J."/>
            <person name="Peng Y."/>
            <person name="Rokas A."/>
            <person name="Rosa C.A."/>
            <person name="Scheuner C."/>
            <person name="Sibirny A.A."/>
            <person name="Slot J.C."/>
            <person name="Stielow J.B."/>
            <person name="Sun H."/>
            <person name="Kurtzman C.P."/>
            <person name="Blackwell M."/>
            <person name="Grigoriev I.V."/>
            <person name="Jeffries T.W."/>
        </authorList>
    </citation>
    <scope>NUCLEOTIDE SEQUENCE [LARGE SCALE GENOMIC DNA]</scope>
    <source>
        <strain evidence="7">NRRL Y-2460</strain>
    </source>
</reference>
<comment type="catalytic activity">
    <reaction evidence="1 4">
        <text>[protein]-peptidylproline (omega=180) = [protein]-peptidylproline (omega=0)</text>
        <dbReference type="Rhea" id="RHEA:16237"/>
        <dbReference type="Rhea" id="RHEA-COMP:10747"/>
        <dbReference type="Rhea" id="RHEA-COMP:10748"/>
        <dbReference type="ChEBI" id="CHEBI:83833"/>
        <dbReference type="ChEBI" id="CHEBI:83834"/>
        <dbReference type="EC" id="5.2.1.8"/>
    </reaction>
</comment>
<comment type="similarity">
    <text evidence="4">Belongs to the cyclophilin-type PPIase family.</text>
</comment>
<proteinExistence type="inferred from homology"/>
<dbReference type="FunFam" id="2.40.100.10:FF:000025">
    <property type="entry name" value="Peptidyl-prolyl cis-trans isomerase CYP19-2"/>
    <property type="match status" value="1"/>
</dbReference>
<dbReference type="GO" id="GO:0005737">
    <property type="term" value="C:cytoplasm"/>
    <property type="evidence" value="ECO:0007669"/>
    <property type="project" value="TreeGrafter"/>
</dbReference>
<name>A0A1E4TPV5_PACTA</name>
<evidence type="ECO:0000259" key="5">
    <source>
        <dbReference type="PROSITE" id="PS50072"/>
    </source>
</evidence>
<keyword evidence="3 4" id="KW-0413">Isomerase</keyword>
<protein>
    <recommendedName>
        <fullName evidence="4">Peptidyl-prolyl cis-trans isomerase</fullName>
        <shortName evidence="4">PPIase</shortName>
        <ecNumber evidence="4">5.2.1.8</ecNumber>
    </recommendedName>
</protein>
<dbReference type="Proteomes" id="UP000094236">
    <property type="component" value="Unassembled WGS sequence"/>
</dbReference>
<dbReference type="AlphaFoldDB" id="A0A1E4TPV5"/>
<comment type="function">
    <text evidence="4">PPIases accelerate the folding of proteins. It catalyzes the cis-trans isomerization of proline imidic peptide bonds in oligopeptides.</text>
</comment>
<keyword evidence="7" id="KW-1185">Reference proteome</keyword>
<accession>A0A1E4TPV5</accession>
<dbReference type="PIRSF" id="PIRSF001467">
    <property type="entry name" value="Peptidylpro_ismrse"/>
    <property type="match status" value="1"/>
</dbReference>
<evidence type="ECO:0000256" key="3">
    <source>
        <dbReference type="ARBA" id="ARBA00023235"/>
    </source>
</evidence>
<dbReference type="PROSITE" id="PS00170">
    <property type="entry name" value="CSA_PPIASE_1"/>
    <property type="match status" value="1"/>
</dbReference>
<dbReference type="Gene3D" id="2.40.100.10">
    <property type="entry name" value="Cyclophilin-like"/>
    <property type="match status" value="1"/>
</dbReference>
<dbReference type="EMBL" id="KV454017">
    <property type="protein sequence ID" value="ODV93752.1"/>
    <property type="molecule type" value="Genomic_DNA"/>
</dbReference>
<dbReference type="Pfam" id="PF00160">
    <property type="entry name" value="Pro_isomerase"/>
    <property type="match status" value="1"/>
</dbReference>
<gene>
    <name evidence="6" type="ORF">PACTADRAFT_71658</name>
</gene>
<dbReference type="InterPro" id="IPR024936">
    <property type="entry name" value="Cyclophilin-type_PPIase"/>
</dbReference>
<evidence type="ECO:0000256" key="4">
    <source>
        <dbReference type="RuleBase" id="RU363019"/>
    </source>
</evidence>
<dbReference type="OrthoDB" id="193499at2759"/>